<dbReference type="InterPro" id="IPR051316">
    <property type="entry name" value="Zinc-reg_GTPase_activator"/>
</dbReference>
<gene>
    <name evidence="3" type="ORF">BDP27DRAFT_1439381</name>
</gene>
<feature type="compositionally biased region" description="Basic and acidic residues" evidence="1">
    <location>
        <begin position="128"/>
        <end position="137"/>
    </location>
</feature>
<dbReference type="AlphaFoldDB" id="A0A9P5P3H2"/>
<name>A0A9P5P3H2_9AGAR</name>
<feature type="region of interest" description="Disordered" evidence="1">
    <location>
        <begin position="38"/>
        <end position="57"/>
    </location>
</feature>
<dbReference type="GO" id="GO:0005737">
    <property type="term" value="C:cytoplasm"/>
    <property type="evidence" value="ECO:0007669"/>
    <property type="project" value="TreeGrafter"/>
</dbReference>
<dbReference type="InterPro" id="IPR003495">
    <property type="entry name" value="CobW/HypB/UreG_nucleotide-bd"/>
</dbReference>
<evidence type="ECO:0000313" key="4">
    <source>
        <dbReference type="Proteomes" id="UP000772434"/>
    </source>
</evidence>
<dbReference type="Proteomes" id="UP000772434">
    <property type="component" value="Unassembled WGS sequence"/>
</dbReference>
<organism evidence="3 4">
    <name type="scientific">Rhodocollybia butyracea</name>
    <dbReference type="NCBI Taxonomy" id="206335"/>
    <lineage>
        <taxon>Eukaryota</taxon>
        <taxon>Fungi</taxon>
        <taxon>Dikarya</taxon>
        <taxon>Basidiomycota</taxon>
        <taxon>Agaricomycotina</taxon>
        <taxon>Agaricomycetes</taxon>
        <taxon>Agaricomycetidae</taxon>
        <taxon>Agaricales</taxon>
        <taxon>Marasmiineae</taxon>
        <taxon>Omphalotaceae</taxon>
        <taxon>Rhodocollybia</taxon>
    </lineage>
</organism>
<reference evidence="3" key="1">
    <citation type="submission" date="2020-11" db="EMBL/GenBank/DDBJ databases">
        <authorList>
            <consortium name="DOE Joint Genome Institute"/>
            <person name="Ahrendt S."/>
            <person name="Riley R."/>
            <person name="Andreopoulos W."/>
            <person name="Labutti K."/>
            <person name="Pangilinan J."/>
            <person name="Ruiz-Duenas F.J."/>
            <person name="Barrasa J.M."/>
            <person name="Sanchez-Garcia M."/>
            <person name="Camarero S."/>
            <person name="Miyauchi S."/>
            <person name="Serrano A."/>
            <person name="Linde D."/>
            <person name="Babiker R."/>
            <person name="Drula E."/>
            <person name="Ayuso-Fernandez I."/>
            <person name="Pacheco R."/>
            <person name="Padilla G."/>
            <person name="Ferreira P."/>
            <person name="Barriuso J."/>
            <person name="Kellner H."/>
            <person name="Castanera R."/>
            <person name="Alfaro M."/>
            <person name="Ramirez L."/>
            <person name="Pisabarro A.G."/>
            <person name="Kuo A."/>
            <person name="Tritt A."/>
            <person name="Lipzen A."/>
            <person name="He G."/>
            <person name="Yan M."/>
            <person name="Ng V."/>
            <person name="Cullen D."/>
            <person name="Martin F."/>
            <person name="Rosso M.-N."/>
            <person name="Henrissat B."/>
            <person name="Hibbett D."/>
            <person name="Martinez A.T."/>
            <person name="Grigoriev I.V."/>
        </authorList>
    </citation>
    <scope>NUCLEOTIDE SEQUENCE</scope>
    <source>
        <strain evidence="3">AH 40177</strain>
    </source>
</reference>
<proteinExistence type="predicted"/>
<dbReference type="OrthoDB" id="258627at2759"/>
<keyword evidence="4" id="KW-1185">Reference proteome</keyword>
<evidence type="ECO:0000313" key="3">
    <source>
        <dbReference type="EMBL" id="KAF9020922.1"/>
    </source>
</evidence>
<evidence type="ECO:0000259" key="2">
    <source>
        <dbReference type="Pfam" id="PF02492"/>
    </source>
</evidence>
<dbReference type="PANTHER" id="PTHR13748:SF31">
    <property type="entry name" value="ZINC-REGULATED GTPASE METALLOPROTEIN ACTIVATOR 1A-RELATED"/>
    <property type="match status" value="1"/>
</dbReference>
<comment type="caution">
    <text evidence="3">The sequence shown here is derived from an EMBL/GenBank/DDBJ whole genome shotgun (WGS) entry which is preliminary data.</text>
</comment>
<dbReference type="Pfam" id="PF02492">
    <property type="entry name" value="cobW"/>
    <property type="match status" value="1"/>
</dbReference>
<feature type="domain" description="CobW/HypB/UreG nucleotide-binding" evidence="2">
    <location>
        <begin position="18"/>
        <end position="84"/>
    </location>
</feature>
<dbReference type="Gene3D" id="3.40.50.300">
    <property type="entry name" value="P-loop containing nucleotide triphosphate hydrolases"/>
    <property type="match status" value="1"/>
</dbReference>
<dbReference type="EMBL" id="JADNRY010001113">
    <property type="protein sequence ID" value="KAF9020922.1"/>
    <property type="molecule type" value="Genomic_DNA"/>
</dbReference>
<sequence>MFWHNEEYIDVQSIGSETGIVLDGVVCVVDAVFGTKQMQEDHAEPEPGENGEVDSKGPEETLRQIAGSDVIILNKVDLVERLTLAAIKHANAIAPIYRTVRAELDLSLILGIRAYSTGRHLHSSSSTDHIEPHEHPPRPPSSTQVPHYVTRGISSLQVSLPPLTPSQLIAFDVWNHTLLWETRLVDGTYVPFKLEDGVDMQVLRRKGLLVLSNGEQRMLQGVRSMYQILAIEDDDQDGKAELTHAGKVILTGGLGKVVQRSLISAVSTINVMN</sequence>
<evidence type="ECO:0000256" key="1">
    <source>
        <dbReference type="SAM" id="MobiDB-lite"/>
    </source>
</evidence>
<feature type="region of interest" description="Disordered" evidence="1">
    <location>
        <begin position="121"/>
        <end position="144"/>
    </location>
</feature>
<accession>A0A9P5P3H2</accession>
<dbReference type="InterPro" id="IPR027417">
    <property type="entry name" value="P-loop_NTPase"/>
</dbReference>
<protein>
    <recommendedName>
        <fullName evidence="2">CobW/HypB/UreG nucleotide-binding domain-containing protein</fullName>
    </recommendedName>
</protein>
<dbReference type="PANTHER" id="PTHR13748">
    <property type="entry name" value="COBW-RELATED"/>
    <property type="match status" value="1"/>
</dbReference>